<proteinExistence type="predicted"/>
<feature type="compositionally biased region" description="Low complexity" evidence="1">
    <location>
        <begin position="28"/>
        <end position="43"/>
    </location>
</feature>
<reference evidence="2" key="1">
    <citation type="journal article" date="2020" name="mSystems">
        <title>Genome- and Community-Level Interaction Insights into Carbon Utilization and Element Cycling Functions of Hydrothermarchaeota in Hydrothermal Sediment.</title>
        <authorList>
            <person name="Zhou Z."/>
            <person name="Liu Y."/>
            <person name="Xu W."/>
            <person name="Pan J."/>
            <person name="Luo Z.H."/>
            <person name="Li M."/>
        </authorList>
    </citation>
    <scope>NUCLEOTIDE SEQUENCE [LARGE SCALE GENOMIC DNA]</scope>
    <source>
        <strain evidence="2">SpSt-200</strain>
    </source>
</reference>
<gene>
    <name evidence="2" type="ORF">ENP23_22485</name>
</gene>
<comment type="caution">
    <text evidence="2">The sequence shown here is derived from an EMBL/GenBank/DDBJ whole genome shotgun (WGS) entry which is preliminary data.</text>
</comment>
<dbReference type="AntiFam" id="ANF00261">
    <property type="entry name" value="Protein of unknown function (DUF1534)"/>
</dbReference>
<evidence type="ECO:0000256" key="1">
    <source>
        <dbReference type="SAM" id="MobiDB-lite"/>
    </source>
</evidence>
<feature type="region of interest" description="Disordered" evidence="1">
    <location>
        <begin position="140"/>
        <end position="169"/>
    </location>
</feature>
<protein>
    <submittedName>
        <fullName evidence="2">DUF1534 domain-containing protein</fullName>
    </submittedName>
</protein>
<dbReference type="EMBL" id="DSIN01000032">
    <property type="protein sequence ID" value="HEF28523.1"/>
    <property type="molecule type" value="Genomic_DNA"/>
</dbReference>
<dbReference type="AlphaFoldDB" id="A0A7C1X037"/>
<name>A0A7C1X037_9PSED</name>
<feature type="compositionally biased region" description="Basic and acidic residues" evidence="1">
    <location>
        <begin position="148"/>
        <end position="160"/>
    </location>
</feature>
<evidence type="ECO:0000313" key="2">
    <source>
        <dbReference type="EMBL" id="HEF28523.1"/>
    </source>
</evidence>
<feature type="region of interest" description="Disordered" evidence="1">
    <location>
        <begin position="1"/>
        <end position="59"/>
    </location>
</feature>
<organism evidence="2">
    <name type="scientific">Pseudomonas graminis</name>
    <dbReference type="NCBI Taxonomy" id="158627"/>
    <lineage>
        <taxon>Bacteria</taxon>
        <taxon>Pseudomonadati</taxon>
        <taxon>Pseudomonadota</taxon>
        <taxon>Gammaproteobacteria</taxon>
        <taxon>Pseudomonadales</taxon>
        <taxon>Pseudomonadaceae</taxon>
        <taxon>Pseudomonas</taxon>
    </lineage>
</organism>
<accession>A0A7C1X037</accession>
<sequence length="169" mass="18141">MRCVDRSPAPRGNASRDAPRHLAVSEFASSSGRGASGAALPRGAWERSEKVSHASSGTGLDCRTGFNREGVGVYTHKLMINEMASSRLKPVPLTAPSTPFGTGFSREAFAFAVDLLFDLHTQAVQTTQIATLVQAERRSRGVGRAAGMRRERRQDRDVHSARAHGAGPE</sequence>